<dbReference type="OrthoDB" id="4800077at2759"/>
<keyword evidence="1" id="KW-0472">Membrane</keyword>
<evidence type="ECO:0000256" key="1">
    <source>
        <dbReference type="SAM" id="Phobius"/>
    </source>
</evidence>
<dbReference type="EMBL" id="ANPB02000005">
    <property type="protein sequence ID" value="KAF4483277.1"/>
    <property type="molecule type" value="Genomic_DNA"/>
</dbReference>
<keyword evidence="3" id="KW-1185">Reference proteome</keyword>
<protein>
    <submittedName>
        <fullName evidence="2">Uncharacterized protein</fullName>
    </submittedName>
</protein>
<reference evidence="2 3" key="2">
    <citation type="submission" date="2020-04" db="EMBL/GenBank/DDBJ databases">
        <title>Genome sequencing and assembly of multiple isolates from the Colletotrichum gloeosporioides species complex.</title>
        <authorList>
            <person name="Gan P."/>
            <person name="Shirasu K."/>
        </authorList>
    </citation>
    <scope>NUCLEOTIDE SEQUENCE [LARGE SCALE GENOMIC DNA]</scope>
    <source>
        <strain evidence="2 3">Nara gc5</strain>
    </source>
</reference>
<accession>A0A7J6J146</accession>
<feature type="transmembrane region" description="Helical" evidence="1">
    <location>
        <begin position="57"/>
        <end position="78"/>
    </location>
</feature>
<name>A0A7J6J146_COLFN</name>
<comment type="caution">
    <text evidence="2">The sequence shown here is derived from an EMBL/GenBank/DDBJ whole genome shotgun (WGS) entry which is preliminary data.</text>
</comment>
<sequence>MSLHAARFARQLSHRPFPVLQARFASTQPLSRELFPQRTQSQPGDWPKLIKKAGVRVAQYVGVFSVVLFWPYPVYTIAEAIY</sequence>
<dbReference type="Proteomes" id="UP000011096">
    <property type="component" value="Unassembled WGS sequence"/>
</dbReference>
<dbReference type="InParanoid" id="A0A7J6J146"/>
<keyword evidence="1" id="KW-0812">Transmembrane</keyword>
<gene>
    <name evidence="2" type="ORF">CGGC5_v010146</name>
</gene>
<dbReference type="GeneID" id="90980069"/>
<reference evidence="2 3" key="1">
    <citation type="submission" date="2012-08" db="EMBL/GenBank/DDBJ databases">
        <authorList>
            <person name="Gan P.H.P."/>
            <person name="Ikeda K."/>
            <person name="Irieda H."/>
            <person name="Narusaka M."/>
            <person name="O'Connell R.J."/>
            <person name="Narusaka Y."/>
            <person name="Takano Y."/>
            <person name="Kubo Y."/>
            <person name="Shirasu K."/>
        </authorList>
    </citation>
    <scope>NUCLEOTIDE SEQUENCE [LARGE SCALE GENOMIC DNA]</scope>
    <source>
        <strain evidence="2 3">Nara gc5</strain>
    </source>
</reference>
<organism evidence="2 3">
    <name type="scientific">Colletotrichum fructicola (strain Nara gc5)</name>
    <name type="common">Anthracnose fungus</name>
    <name type="synonym">Colletotrichum gloeosporioides (strain Nara gc5)</name>
    <dbReference type="NCBI Taxonomy" id="1213859"/>
    <lineage>
        <taxon>Eukaryota</taxon>
        <taxon>Fungi</taxon>
        <taxon>Dikarya</taxon>
        <taxon>Ascomycota</taxon>
        <taxon>Pezizomycotina</taxon>
        <taxon>Sordariomycetes</taxon>
        <taxon>Hypocreomycetidae</taxon>
        <taxon>Glomerellales</taxon>
        <taxon>Glomerellaceae</taxon>
        <taxon>Colletotrichum</taxon>
        <taxon>Colletotrichum gloeosporioides species complex</taxon>
    </lineage>
</organism>
<dbReference type="RefSeq" id="XP_066008567.1">
    <property type="nucleotide sequence ID" value="XM_066152274.1"/>
</dbReference>
<dbReference type="AlphaFoldDB" id="A0A7J6J146"/>
<evidence type="ECO:0000313" key="3">
    <source>
        <dbReference type="Proteomes" id="UP000011096"/>
    </source>
</evidence>
<keyword evidence="1" id="KW-1133">Transmembrane helix</keyword>
<proteinExistence type="predicted"/>
<evidence type="ECO:0000313" key="2">
    <source>
        <dbReference type="EMBL" id="KAF4483277.1"/>
    </source>
</evidence>